<dbReference type="RefSeq" id="WP_307276821.1">
    <property type="nucleotide sequence ID" value="NZ_JAUSZT010000002.1"/>
</dbReference>
<name>A0ABU0S3Y7_9HYPH</name>
<evidence type="ECO:0000313" key="2">
    <source>
        <dbReference type="Proteomes" id="UP001237780"/>
    </source>
</evidence>
<comment type="caution">
    <text evidence="1">The sequence shown here is derived from an EMBL/GenBank/DDBJ whole genome shotgun (WGS) entry which is preliminary data.</text>
</comment>
<proteinExistence type="predicted"/>
<keyword evidence="2" id="KW-1185">Reference proteome</keyword>
<organism evidence="1 2">
    <name type="scientific">Phyllobacterium ifriqiyense</name>
    <dbReference type="NCBI Taxonomy" id="314238"/>
    <lineage>
        <taxon>Bacteria</taxon>
        <taxon>Pseudomonadati</taxon>
        <taxon>Pseudomonadota</taxon>
        <taxon>Alphaproteobacteria</taxon>
        <taxon>Hyphomicrobiales</taxon>
        <taxon>Phyllobacteriaceae</taxon>
        <taxon>Phyllobacterium</taxon>
    </lineage>
</organism>
<accession>A0ABU0S3Y7</accession>
<sequence length="90" mass="10779">MQYSSQLERQLDGYGLTTAHILYRIPDFESVLQTFVWQDYDVAPEFPVMRKFLDFWHDKLDGPLHSIRYTHRRLIGANEWRLVSGEINIH</sequence>
<dbReference type="EMBL" id="JAUSZT010000002">
    <property type="protein sequence ID" value="MDQ0995479.1"/>
    <property type="molecule type" value="Genomic_DNA"/>
</dbReference>
<dbReference type="Proteomes" id="UP001237780">
    <property type="component" value="Unassembled WGS sequence"/>
</dbReference>
<dbReference type="InterPro" id="IPR009354">
    <property type="entry name" value="Usg"/>
</dbReference>
<reference evidence="1 2" key="1">
    <citation type="submission" date="2023-07" db="EMBL/GenBank/DDBJ databases">
        <title>Comparative genomics of wheat-associated soil bacteria to identify genetic determinants of phenazine resistance.</title>
        <authorList>
            <person name="Mouncey N."/>
        </authorList>
    </citation>
    <scope>NUCLEOTIDE SEQUENCE [LARGE SCALE GENOMIC DNA]</scope>
    <source>
        <strain evidence="1 2">W4I11</strain>
    </source>
</reference>
<evidence type="ECO:0000313" key="1">
    <source>
        <dbReference type="EMBL" id="MDQ0995479.1"/>
    </source>
</evidence>
<dbReference type="Pfam" id="PF06233">
    <property type="entry name" value="Usg"/>
    <property type="match status" value="1"/>
</dbReference>
<gene>
    <name evidence="1" type="ORF">QFZ34_000656</name>
</gene>
<protein>
    <submittedName>
        <fullName evidence="1">Uncharacterized protein Usg</fullName>
    </submittedName>
</protein>